<dbReference type="GO" id="GO:0004864">
    <property type="term" value="F:protein phosphatase inhibitor activity"/>
    <property type="evidence" value="ECO:0007669"/>
    <property type="project" value="InterPro"/>
</dbReference>
<dbReference type="AlphaFoldDB" id="A0A6M2EDW8"/>
<dbReference type="GO" id="GO:0006952">
    <property type="term" value="P:defense response"/>
    <property type="evidence" value="ECO:0007669"/>
    <property type="project" value="UniProtKB-KW"/>
</dbReference>
<dbReference type="CDD" id="cd07816">
    <property type="entry name" value="Bet_v1-like"/>
    <property type="match status" value="1"/>
</dbReference>
<accession>A0A6M2EDW8</accession>
<name>A0A6M2EDW8_9ROSI</name>
<evidence type="ECO:0000256" key="4">
    <source>
        <dbReference type="RuleBase" id="RU000409"/>
    </source>
</evidence>
<evidence type="ECO:0000256" key="2">
    <source>
        <dbReference type="ARBA" id="ARBA00022821"/>
    </source>
</evidence>
<comment type="similarity">
    <text evidence="1 4">Belongs to the BetVI family.</text>
</comment>
<organism evidence="6">
    <name type="scientific">Populus davidiana</name>
    <dbReference type="NCBI Taxonomy" id="266767"/>
    <lineage>
        <taxon>Eukaryota</taxon>
        <taxon>Viridiplantae</taxon>
        <taxon>Streptophyta</taxon>
        <taxon>Embryophyta</taxon>
        <taxon>Tracheophyta</taxon>
        <taxon>Spermatophyta</taxon>
        <taxon>Magnoliopsida</taxon>
        <taxon>eudicotyledons</taxon>
        <taxon>Gunneridae</taxon>
        <taxon>Pentapetalae</taxon>
        <taxon>rosids</taxon>
        <taxon>fabids</taxon>
        <taxon>Malpighiales</taxon>
        <taxon>Salicaceae</taxon>
        <taxon>Saliceae</taxon>
        <taxon>Populus</taxon>
    </lineage>
</organism>
<protein>
    <recommendedName>
        <fullName evidence="5">Bet v I/Major latex protein domain-containing protein</fullName>
    </recommendedName>
</protein>
<dbReference type="Gene3D" id="3.30.530.20">
    <property type="match status" value="1"/>
</dbReference>
<dbReference type="InterPro" id="IPR023393">
    <property type="entry name" value="START-like_dom_sf"/>
</dbReference>
<dbReference type="PANTHER" id="PTHR31213">
    <property type="entry name" value="OS08G0374000 PROTEIN-RELATED"/>
    <property type="match status" value="1"/>
</dbReference>
<dbReference type="PROSITE" id="PS00451">
    <property type="entry name" value="PATHOGENESIS_BETVI"/>
    <property type="match status" value="1"/>
</dbReference>
<dbReference type="GO" id="GO:0005634">
    <property type="term" value="C:nucleus"/>
    <property type="evidence" value="ECO:0007669"/>
    <property type="project" value="TreeGrafter"/>
</dbReference>
<evidence type="ECO:0000259" key="5">
    <source>
        <dbReference type="SMART" id="SM01037"/>
    </source>
</evidence>
<proteinExistence type="inferred from homology"/>
<dbReference type="GO" id="GO:0009738">
    <property type="term" value="P:abscisic acid-activated signaling pathway"/>
    <property type="evidence" value="ECO:0007669"/>
    <property type="project" value="InterPro"/>
</dbReference>
<evidence type="ECO:0000256" key="1">
    <source>
        <dbReference type="ARBA" id="ARBA00009744"/>
    </source>
</evidence>
<sequence>MGVITCEKEIALSIPPAKIFKAFVLDGNHLIPKAVPGVIESLALLEGDGGPGSIKQVNFGEGTGYKYVKERIDVIDKENCIYEYTMIEGDVLGSEFEKVSNVVKFEASPDGGSICKGSSKYYTIGDVKVNEEEIDAFKEKQMGLFKAIEAYLLANPDA</sequence>
<dbReference type="GO" id="GO:0005737">
    <property type="term" value="C:cytoplasm"/>
    <property type="evidence" value="ECO:0007669"/>
    <property type="project" value="TreeGrafter"/>
</dbReference>
<dbReference type="SUPFAM" id="SSF55961">
    <property type="entry name" value="Bet v1-like"/>
    <property type="match status" value="1"/>
</dbReference>
<dbReference type="InterPro" id="IPR050279">
    <property type="entry name" value="Plant_def-hormone_signal"/>
</dbReference>
<dbReference type="Pfam" id="PF00407">
    <property type="entry name" value="Bet_v_1"/>
    <property type="match status" value="1"/>
</dbReference>
<dbReference type="PRINTS" id="PR00634">
    <property type="entry name" value="BETALLERGEN"/>
</dbReference>
<dbReference type="EMBL" id="GILB01003164">
    <property type="protein sequence ID" value="NUU83497.1"/>
    <property type="molecule type" value="Transcribed_RNA"/>
</dbReference>
<keyword evidence="2 4" id="KW-0611">Plant defense</keyword>
<dbReference type="PANTHER" id="PTHR31213:SF55">
    <property type="entry name" value="STRESS-INDUCED PROTEIN SAM22"/>
    <property type="match status" value="1"/>
</dbReference>
<dbReference type="InterPro" id="IPR024949">
    <property type="entry name" value="Bet_v_I_allergen"/>
</dbReference>
<keyword evidence="3 4" id="KW-0568">Pathogenesis-related protein</keyword>
<dbReference type="InterPro" id="IPR000916">
    <property type="entry name" value="Bet_v_I/MLP"/>
</dbReference>
<dbReference type="FunFam" id="3.30.530.20:FF:000007">
    <property type="entry name" value="Major pollen allergen Bet v 1-A"/>
    <property type="match status" value="1"/>
</dbReference>
<dbReference type="GO" id="GO:0010427">
    <property type="term" value="F:abscisic acid binding"/>
    <property type="evidence" value="ECO:0007669"/>
    <property type="project" value="InterPro"/>
</dbReference>
<dbReference type="GO" id="GO:0038023">
    <property type="term" value="F:signaling receptor activity"/>
    <property type="evidence" value="ECO:0007669"/>
    <property type="project" value="InterPro"/>
</dbReference>
<evidence type="ECO:0000256" key="3">
    <source>
        <dbReference type="ARBA" id="ARBA00023265"/>
    </source>
</evidence>
<evidence type="ECO:0000313" key="6">
    <source>
        <dbReference type="EMBL" id="NUU83497.1"/>
    </source>
</evidence>
<feature type="domain" description="Bet v I/Major latex protein" evidence="5">
    <location>
        <begin position="1"/>
        <end position="155"/>
    </location>
</feature>
<reference evidence="6" key="1">
    <citation type="submission" date="2020-03" db="EMBL/GenBank/DDBJ databases">
        <authorList>
            <person name="Zhang R."/>
        </authorList>
    </citation>
    <scope>NUCLEOTIDE SEQUENCE</scope>
</reference>
<dbReference type="SMART" id="SM01037">
    <property type="entry name" value="Bet_v_1"/>
    <property type="match status" value="1"/>
</dbReference>